<dbReference type="AlphaFoldDB" id="A0A9X8RK08"/>
<proteinExistence type="predicted"/>
<gene>
    <name evidence="1" type="ORF">SAMEA3375112_02519</name>
</gene>
<evidence type="ECO:0000313" key="2">
    <source>
        <dbReference type="Proteomes" id="UP000189137"/>
    </source>
</evidence>
<organism evidence="1 2">
    <name type="scientific">Clostridioides difficile</name>
    <name type="common">Peptoclostridium difficile</name>
    <dbReference type="NCBI Taxonomy" id="1496"/>
    <lineage>
        <taxon>Bacteria</taxon>
        <taxon>Bacillati</taxon>
        <taxon>Bacillota</taxon>
        <taxon>Clostridia</taxon>
        <taxon>Peptostreptococcales</taxon>
        <taxon>Peptostreptococcaceae</taxon>
        <taxon>Clostridioides</taxon>
    </lineage>
</organism>
<reference evidence="1 2" key="1">
    <citation type="submission" date="2017-02" db="EMBL/GenBank/DDBJ databases">
        <authorList>
            <consortium name="Pathogen Informatics"/>
        </authorList>
    </citation>
    <scope>NUCLEOTIDE SEQUENCE [LARGE SCALE GENOMIC DNA]</scope>
    <source>
        <strain evidence="1 2">VRECD0157</strain>
    </source>
</reference>
<dbReference type="EMBL" id="FUPS01000008">
    <property type="protein sequence ID" value="SJS61528.1"/>
    <property type="molecule type" value="Genomic_DNA"/>
</dbReference>
<name>A0A9X8RK08_CLODI</name>
<sequence>MVIEYKTKNIKRYKKYGMYFAINIDKKLFN</sequence>
<comment type="caution">
    <text evidence="1">The sequence shown here is derived from an EMBL/GenBank/DDBJ whole genome shotgun (WGS) entry which is preliminary data.</text>
</comment>
<accession>A0A9X8RK08</accession>
<evidence type="ECO:0000313" key="1">
    <source>
        <dbReference type="EMBL" id="SJS61528.1"/>
    </source>
</evidence>
<dbReference type="Proteomes" id="UP000189137">
    <property type="component" value="Unassembled WGS sequence"/>
</dbReference>
<protein>
    <submittedName>
        <fullName evidence="1">Uncharacterized protein</fullName>
    </submittedName>
</protein>